<evidence type="ECO:0000313" key="2">
    <source>
        <dbReference type="EMBL" id="MCW3487911.1"/>
    </source>
</evidence>
<reference evidence="2 3" key="1">
    <citation type="submission" date="2022-10" db="EMBL/GenBank/DDBJ databases">
        <title>Chitinophaga nivalis PC15 sp. nov., isolated from Pyeongchang county, South Korea.</title>
        <authorList>
            <person name="Trinh H.N."/>
        </authorList>
    </citation>
    <scope>NUCLEOTIDE SEQUENCE [LARGE SCALE GENOMIC DNA]</scope>
    <source>
        <strain evidence="2 3">PC14</strain>
    </source>
</reference>
<protein>
    <submittedName>
        <fullName evidence="2">Uncharacterized protein</fullName>
    </submittedName>
</protein>
<feature type="signal peptide" evidence="1">
    <location>
        <begin position="1"/>
        <end position="21"/>
    </location>
</feature>
<feature type="chain" id="PRO_5045053020" evidence="1">
    <location>
        <begin position="22"/>
        <end position="434"/>
    </location>
</feature>
<dbReference type="Proteomes" id="UP001207742">
    <property type="component" value="Unassembled WGS sequence"/>
</dbReference>
<keyword evidence="1" id="KW-0732">Signal</keyword>
<dbReference type="RefSeq" id="WP_264734717.1">
    <property type="nucleotide sequence ID" value="NZ_JAPDNR010000001.1"/>
</dbReference>
<gene>
    <name evidence="2" type="ORF">OL497_28725</name>
</gene>
<organism evidence="2 3">
    <name type="scientific">Chitinophaga nivalis</name>
    <dbReference type="NCBI Taxonomy" id="2991709"/>
    <lineage>
        <taxon>Bacteria</taxon>
        <taxon>Pseudomonadati</taxon>
        <taxon>Bacteroidota</taxon>
        <taxon>Chitinophagia</taxon>
        <taxon>Chitinophagales</taxon>
        <taxon>Chitinophagaceae</taxon>
        <taxon>Chitinophaga</taxon>
    </lineage>
</organism>
<dbReference type="EMBL" id="JAPDNS010000002">
    <property type="protein sequence ID" value="MCW3487911.1"/>
    <property type="molecule type" value="Genomic_DNA"/>
</dbReference>
<comment type="caution">
    <text evidence="2">The sequence shown here is derived from an EMBL/GenBank/DDBJ whole genome shotgun (WGS) entry which is preliminary data.</text>
</comment>
<accession>A0ABT3IVI6</accession>
<sequence length="434" mass="49722">MRYIRHLLLFLLLTMVIKAGAQTDKWPGTWKMTYKRGTAAPIHLELQIGAGKQQTLYPALLKLEYQSFSGTYELLLAKKNDWQLGIGRNKFPVSETPFRLGPWMIYLNGTFDYEAGTPPVMHIKRMWINSFGLFMHNLYAEDEIYVHSKVALRNFLYNEDIRLKQTAVAPWKSTQTKRILEGDADSIYFGIYDLIKVKDSVAEMMIIDKDELDKDTVTLLHNGVLLKDRMEVNEHTRQQRLQLDTGLNILTFFADNYGGIPPNTGDLRLHADGHPYSFDFSNRSNKYATFLVAQLYREPTVPRRIIAPLLPRTNTQQATSRKDQFITSLTVQQRNIVLELWDAQQEDGDSISLRLNDTWIASGFPVKKQVQQLLVVLQPGENKLLFVADNLGSISPNTAVLRIRFGSSSKTLELKTDFQRNNLVRIFCEEGAGE</sequence>
<proteinExistence type="predicted"/>
<evidence type="ECO:0000256" key="1">
    <source>
        <dbReference type="SAM" id="SignalP"/>
    </source>
</evidence>
<keyword evidence="3" id="KW-1185">Reference proteome</keyword>
<name>A0ABT3IVI6_9BACT</name>
<evidence type="ECO:0000313" key="3">
    <source>
        <dbReference type="Proteomes" id="UP001207742"/>
    </source>
</evidence>